<reference evidence="3" key="4">
    <citation type="submission" date="2023-01" db="EMBL/GenBank/DDBJ databases">
        <title>Draft genome sequence of Methylobacterium brachythecii strain NBRC 107710.</title>
        <authorList>
            <person name="Sun Q."/>
            <person name="Mori K."/>
        </authorList>
    </citation>
    <scope>NUCLEOTIDE SEQUENCE</scope>
    <source>
        <strain evidence="3">NBRC 107710</strain>
    </source>
</reference>
<dbReference type="RefSeq" id="WP_183503681.1">
    <property type="nucleotide sequence ID" value="NZ_BSPG01000012.1"/>
</dbReference>
<name>A0A7W6F667_9HYPH</name>
<keyword evidence="6" id="KW-1185">Reference proteome</keyword>
<gene>
    <name evidence="3" type="ORF">GCM10007884_24620</name>
    <name evidence="4" type="ORF">GGR33_001572</name>
</gene>
<dbReference type="SUPFAM" id="SSF52499">
    <property type="entry name" value="Isochorismatase-like hydrolases"/>
    <property type="match status" value="1"/>
</dbReference>
<evidence type="ECO:0000313" key="6">
    <source>
        <dbReference type="Proteomes" id="UP001156881"/>
    </source>
</evidence>
<dbReference type="EMBL" id="JACIDN010000003">
    <property type="protein sequence ID" value="MBB3902077.1"/>
    <property type="molecule type" value="Genomic_DNA"/>
</dbReference>
<evidence type="ECO:0000259" key="2">
    <source>
        <dbReference type="Pfam" id="PF00857"/>
    </source>
</evidence>
<evidence type="ECO:0000313" key="3">
    <source>
        <dbReference type="EMBL" id="GLS44474.1"/>
    </source>
</evidence>
<keyword evidence="1" id="KW-0378">Hydrolase</keyword>
<accession>A0A7W6F667</accession>
<dbReference type="EMBL" id="BSPG01000012">
    <property type="protein sequence ID" value="GLS44474.1"/>
    <property type="molecule type" value="Genomic_DNA"/>
</dbReference>
<reference evidence="3" key="1">
    <citation type="journal article" date="2014" name="Int. J. Syst. Evol. Microbiol.">
        <title>Complete genome of a new Firmicutes species belonging to the dominant human colonic microbiota ('Ruminococcus bicirculans') reveals two chromosomes and a selective capacity to utilize plant glucans.</title>
        <authorList>
            <consortium name="NISC Comparative Sequencing Program"/>
            <person name="Wegmann U."/>
            <person name="Louis P."/>
            <person name="Goesmann A."/>
            <person name="Henrissat B."/>
            <person name="Duncan S.H."/>
            <person name="Flint H.J."/>
        </authorList>
    </citation>
    <scope>NUCLEOTIDE SEQUENCE</scope>
    <source>
        <strain evidence="3">NBRC 107710</strain>
    </source>
</reference>
<feature type="domain" description="Isochorismatase-like" evidence="2">
    <location>
        <begin position="23"/>
        <end position="192"/>
    </location>
</feature>
<evidence type="ECO:0000313" key="5">
    <source>
        <dbReference type="Proteomes" id="UP000517759"/>
    </source>
</evidence>
<dbReference type="Proteomes" id="UP000517759">
    <property type="component" value="Unassembled WGS sequence"/>
</dbReference>
<dbReference type="PANTHER" id="PTHR43540:SF15">
    <property type="entry name" value="BLR5631 PROTEIN"/>
    <property type="match status" value="1"/>
</dbReference>
<dbReference type="InterPro" id="IPR036380">
    <property type="entry name" value="Isochorismatase-like_sf"/>
</dbReference>
<reference evidence="4 5" key="3">
    <citation type="submission" date="2020-08" db="EMBL/GenBank/DDBJ databases">
        <title>Genomic Encyclopedia of Type Strains, Phase IV (KMG-IV): sequencing the most valuable type-strain genomes for metagenomic binning, comparative biology and taxonomic classification.</title>
        <authorList>
            <person name="Goeker M."/>
        </authorList>
    </citation>
    <scope>NUCLEOTIDE SEQUENCE [LARGE SCALE GENOMIC DNA]</scope>
    <source>
        <strain evidence="4 5">DSM 24105</strain>
    </source>
</reference>
<evidence type="ECO:0000313" key="4">
    <source>
        <dbReference type="EMBL" id="MBB3902077.1"/>
    </source>
</evidence>
<dbReference type="AlphaFoldDB" id="A0A7W6F667"/>
<dbReference type="CDD" id="cd01014">
    <property type="entry name" value="nicotinamidase_related"/>
    <property type="match status" value="1"/>
</dbReference>
<dbReference type="InterPro" id="IPR050272">
    <property type="entry name" value="Isochorismatase-like_hydrls"/>
</dbReference>
<dbReference type="Proteomes" id="UP001156881">
    <property type="component" value="Unassembled WGS sequence"/>
</dbReference>
<dbReference type="Gene3D" id="3.40.50.850">
    <property type="entry name" value="Isochorismatase-like"/>
    <property type="match status" value="1"/>
</dbReference>
<protein>
    <submittedName>
        <fullName evidence="3">Isochorismatase</fullName>
    </submittedName>
    <submittedName>
        <fullName evidence="4">Nicotinamidase-related amidase</fullName>
    </submittedName>
</protein>
<dbReference type="GO" id="GO:0016787">
    <property type="term" value="F:hydrolase activity"/>
    <property type="evidence" value="ECO:0007669"/>
    <property type="project" value="UniProtKB-KW"/>
</dbReference>
<dbReference type="PANTHER" id="PTHR43540">
    <property type="entry name" value="PEROXYUREIDOACRYLATE/UREIDOACRYLATE AMIDOHYDROLASE-RELATED"/>
    <property type="match status" value="1"/>
</dbReference>
<dbReference type="Pfam" id="PF00857">
    <property type="entry name" value="Isochorismatase"/>
    <property type="match status" value="1"/>
</dbReference>
<evidence type="ECO:0000256" key="1">
    <source>
        <dbReference type="ARBA" id="ARBA00022801"/>
    </source>
</evidence>
<proteinExistence type="predicted"/>
<dbReference type="InterPro" id="IPR000868">
    <property type="entry name" value="Isochorismatase-like_dom"/>
</dbReference>
<sequence>MSDLKTLRDVSGLSPRPAPLRDSALIMIDLQNTYREGLMQLSGVEPAIAEAKALLERARKAGIPIFHVRHNAGAGSPYDVEARIGQISDEVAPQGDEPVITKGYPSSFVGTDLQAQLEKAGAKNLILAGFMTHMCVNSTARGAFNLGFSPTVVAEATATRDLPSADGSVVRAEALQSASLAALGDLFAVVTRRQSDVPD</sequence>
<comment type="caution">
    <text evidence="4">The sequence shown here is derived from an EMBL/GenBank/DDBJ whole genome shotgun (WGS) entry which is preliminary data.</text>
</comment>
<organism evidence="4 5">
    <name type="scientific">Methylobacterium brachythecii</name>
    <dbReference type="NCBI Taxonomy" id="1176177"/>
    <lineage>
        <taxon>Bacteria</taxon>
        <taxon>Pseudomonadati</taxon>
        <taxon>Pseudomonadota</taxon>
        <taxon>Alphaproteobacteria</taxon>
        <taxon>Hyphomicrobiales</taxon>
        <taxon>Methylobacteriaceae</taxon>
        <taxon>Methylobacterium</taxon>
    </lineage>
</organism>
<reference evidence="6" key="2">
    <citation type="journal article" date="2019" name="Int. J. Syst. Evol. Microbiol.">
        <title>The Global Catalogue of Microorganisms (GCM) 10K type strain sequencing project: providing services to taxonomists for standard genome sequencing and annotation.</title>
        <authorList>
            <consortium name="The Broad Institute Genomics Platform"/>
            <consortium name="The Broad Institute Genome Sequencing Center for Infectious Disease"/>
            <person name="Wu L."/>
            <person name="Ma J."/>
        </authorList>
    </citation>
    <scope>NUCLEOTIDE SEQUENCE [LARGE SCALE GENOMIC DNA]</scope>
    <source>
        <strain evidence="6">NBRC 107710</strain>
    </source>
</reference>